<keyword evidence="1" id="KW-0862">Zinc</keyword>
<keyword evidence="1" id="KW-1133">Transmembrane helix</keyword>
<keyword evidence="2" id="KW-0732">Signal</keyword>
<feature type="signal peptide" evidence="2">
    <location>
        <begin position="1"/>
        <end position="29"/>
    </location>
</feature>
<reference evidence="5" key="1">
    <citation type="submission" date="2022-11" db="UniProtKB">
        <authorList>
            <consortium name="WormBaseParasite"/>
        </authorList>
    </citation>
    <scope>IDENTIFICATION</scope>
</reference>
<sequence length="326" mass="36270">MFLPVRNKFMVSVIAIIFIFFWLVPKCSSTSGLVIGVDYQNNTNSSTKGVYNELTSSKALDVGVQLTVNTTGSTAKLLETTDNYNNETGAFNQTSQSINTTEDLLINLDRVNPCGWNSLTNFEKRTLIILIDEKVKNEDIKVVSDNILVPRWAAFCAAFGVVLMFMIVLILLFIVCCNEPLTIRETLRLKCLHLFHWDCLDARVRQLPDTTAPAGYKCPVNWGRNGLGMSFLPELEQKIKNIPTPPNQNLVSSVIHNENNSGNSGNNNDYLNEMQISNNVFTARSKLLPESNNNSNTGGSSSIYIGNEDDSKYAKRAASEHGIRFV</sequence>
<organism evidence="4 5">
    <name type="scientific">Meloidogyne javanica</name>
    <name type="common">Root-knot nematode worm</name>
    <dbReference type="NCBI Taxonomy" id="6303"/>
    <lineage>
        <taxon>Eukaryota</taxon>
        <taxon>Metazoa</taxon>
        <taxon>Ecdysozoa</taxon>
        <taxon>Nematoda</taxon>
        <taxon>Chromadorea</taxon>
        <taxon>Rhabditida</taxon>
        <taxon>Tylenchina</taxon>
        <taxon>Tylenchomorpha</taxon>
        <taxon>Tylenchoidea</taxon>
        <taxon>Meloidogynidae</taxon>
        <taxon>Meloidogyninae</taxon>
        <taxon>Meloidogyne</taxon>
        <taxon>Meloidogyne incognita group</taxon>
    </lineage>
</organism>
<comment type="similarity">
    <text evidence="1">Belongs to the ZFPL1 family.</text>
</comment>
<evidence type="ECO:0000256" key="2">
    <source>
        <dbReference type="SAM" id="SignalP"/>
    </source>
</evidence>
<dbReference type="Pfam" id="PF25998">
    <property type="entry name" value="U-box_ZFPL1"/>
    <property type="match status" value="1"/>
</dbReference>
<keyword evidence="1" id="KW-0472">Membrane</keyword>
<evidence type="ECO:0000259" key="3">
    <source>
        <dbReference type="Pfam" id="PF25998"/>
    </source>
</evidence>
<dbReference type="GO" id="GO:0016020">
    <property type="term" value="C:membrane"/>
    <property type="evidence" value="ECO:0007669"/>
    <property type="project" value="UniProtKB-SubCell"/>
</dbReference>
<keyword evidence="1" id="KW-0863">Zinc-finger</keyword>
<dbReference type="Proteomes" id="UP000887561">
    <property type="component" value="Unplaced"/>
</dbReference>
<dbReference type="WBParaSite" id="scaffold6788_cov205.g11263">
    <property type="protein sequence ID" value="scaffold6788_cov205.g11263"/>
    <property type="gene ID" value="scaffold6788_cov205.g11263"/>
</dbReference>
<dbReference type="GO" id="GO:0008270">
    <property type="term" value="F:zinc ion binding"/>
    <property type="evidence" value="ECO:0007669"/>
    <property type="project" value="UniProtKB-UniRule"/>
</dbReference>
<feature type="chain" id="PRO_5037713503" description="Zinc finger protein-like 1 homolog" evidence="2">
    <location>
        <begin position="30"/>
        <end position="326"/>
    </location>
</feature>
<dbReference type="GO" id="GO:0005794">
    <property type="term" value="C:Golgi apparatus"/>
    <property type="evidence" value="ECO:0007669"/>
    <property type="project" value="TreeGrafter"/>
</dbReference>
<keyword evidence="1" id="KW-0479">Metal-binding</keyword>
<dbReference type="PANTHER" id="PTHR12981">
    <property type="entry name" value="ZINC FINGER PROTEIN-LIKE 1"/>
    <property type="match status" value="1"/>
</dbReference>
<evidence type="ECO:0000256" key="1">
    <source>
        <dbReference type="RuleBase" id="RU369078"/>
    </source>
</evidence>
<dbReference type="SUPFAM" id="SSF57850">
    <property type="entry name" value="RING/U-box"/>
    <property type="match status" value="1"/>
</dbReference>
<dbReference type="InterPro" id="IPR058730">
    <property type="entry name" value="U-box_ZFPL1-like"/>
</dbReference>
<dbReference type="AlphaFoldDB" id="A0A915N029"/>
<proteinExistence type="inferred from homology"/>
<keyword evidence="4" id="KW-1185">Reference proteome</keyword>
<dbReference type="InterPro" id="IPR039043">
    <property type="entry name" value="ZFPL1"/>
</dbReference>
<name>A0A915N029_MELJA</name>
<dbReference type="PANTHER" id="PTHR12981:SF0">
    <property type="entry name" value="ZINC FINGER PROTEIN-LIKE 1"/>
    <property type="match status" value="1"/>
</dbReference>
<feature type="transmembrane region" description="Helical" evidence="1">
    <location>
        <begin position="152"/>
        <end position="175"/>
    </location>
</feature>
<comment type="subcellular location">
    <subcellularLocation>
        <location evidence="1">Membrane</location>
        <topology evidence="1">Single-pass membrane protein</topology>
    </subcellularLocation>
</comment>
<evidence type="ECO:0000313" key="5">
    <source>
        <dbReference type="WBParaSite" id="scaffold6788_cov205.g11263"/>
    </source>
</evidence>
<protein>
    <recommendedName>
        <fullName evidence="1">Zinc finger protein-like 1 homolog</fullName>
    </recommendedName>
</protein>
<feature type="domain" description="ZFPL1-like U-box" evidence="3">
    <location>
        <begin position="177"/>
        <end position="220"/>
    </location>
</feature>
<accession>A0A915N029</accession>
<keyword evidence="1" id="KW-0812">Transmembrane</keyword>
<evidence type="ECO:0000313" key="4">
    <source>
        <dbReference type="Proteomes" id="UP000887561"/>
    </source>
</evidence>